<reference evidence="4" key="1">
    <citation type="submission" date="2022-06" db="EMBL/GenBank/DDBJ databases">
        <title>Genomic Encyclopedia of Archaeal and Bacterial Type Strains, Phase II (KMG-II): from individual species to whole genera.</title>
        <authorList>
            <person name="Goeker M."/>
        </authorList>
    </citation>
    <scope>NUCLEOTIDE SEQUENCE</scope>
    <source>
        <strain evidence="4">DSM 43935</strain>
    </source>
</reference>
<dbReference type="InterPro" id="IPR016032">
    <property type="entry name" value="Sig_transdc_resp-reg_C-effctor"/>
</dbReference>
<dbReference type="PROSITE" id="PS51755">
    <property type="entry name" value="OMPR_PHOB"/>
    <property type="match status" value="1"/>
</dbReference>
<feature type="DNA-binding region" description="OmpR/PhoB-type" evidence="2">
    <location>
        <begin position="285"/>
        <end position="377"/>
    </location>
</feature>
<dbReference type="CDD" id="cd06578">
    <property type="entry name" value="HemD"/>
    <property type="match status" value="1"/>
</dbReference>
<dbReference type="NCBIfam" id="NF005568">
    <property type="entry name" value="PRK07239.1"/>
    <property type="match status" value="1"/>
</dbReference>
<evidence type="ECO:0000256" key="1">
    <source>
        <dbReference type="ARBA" id="ARBA00023125"/>
    </source>
</evidence>
<proteinExistence type="predicted"/>
<dbReference type="GO" id="GO:0003677">
    <property type="term" value="F:DNA binding"/>
    <property type="evidence" value="ECO:0007669"/>
    <property type="project" value="UniProtKB-UniRule"/>
</dbReference>
<dbReference type="InterPro" id="IPR036388">
    <property type="entry name" value="WH-like_DNA-bd_sf"/>
</dbReference>
<dbReference type="GO" id="GO:0000160">
    <property type="term" value="P:phosphorelay signal transduction system"/>
    <property type="evidence" value="ECO:0007669"/>
    <property type="project" value="InterPro"/>
</dbReference>
<dbReference type="Gene3D" id="1.10.10.10">
    <property type="entry name" value="Winged helix-like DNA-binding domain superfamily/Winged helix DNA-binding domain"/>
    <property type="match status" value="1"/>
</dbReference>
<gene>
    <name evidence="4" type="ORF">LX83_005697</name>
</gene>
<dbReference type="Pfam" id="PF02602">
    <property type="entry name" value="HEM4"/>
    <property type="match status" value="1"/>
</dbReference>
<dbReference type="InterPro" id="IPR001867">
    <property type="entry name" value="OmpR/PhoB-type_DNA-bd"/>
</dbReference>
<dbReference type="SMART" id="SM00862">
    <property type="entry name" value="Trans_reg_C"/>
    <property type="match status" value="1"/>
</dbReference>
<dbReference type="GO" id="GO:0006780">
    <property type="term" value="P:uroporphyrinogen III biosynthetic process"/>
    <property type="evidence" value="ECO:0007669"/>
    <property type="project" value="InterPro"/>
</dbReference>
<comment type="caution">
    <text evidence="4">The sequence shown here is derived from an EMBL/GenBank/DDBJ whole genome shotgun (WGS) entry which is preliminary data.</text>
</comment>
<keyword evidence="1 2" id="KW-0238">DNA-binding</keyword>
<evidence type="ECO:0000259" key="3">
    <source>
        <dbReference type="PROSITE" id="PS51755"/>
    </source>
</evidence>
<dbReference type="GO" id="GO:0006355">
    <property type="term" value="P:regulation of DNA-templated transcription"/>
    <property type="evidence" value="ECO:0007669"/>
    <property type="project" value="InterPro"/>
</dbReference>
<keyword evidence="5" id="KW-1185">Reference proteome</keyword>
<dbReference type="SUPFAM" id="SSF69618">
    <property type="entry name" value="HemD-like"/>
    <property type="match status" value="1"/>
</dbReference>
<dbReference type="InterPro" id="IPR039793">
    <property type="entry name" value="UROS/Hem4"/>
</dbReference>
<dbReference type="RefSeq" id="WP_253776974.1">
    <property type="nucleotide sequence ID" value="NZ_JAMTCK010000015.1"/>
</dbReference>
<dbReference type="CDD" id="cd00383">
    <property type="entry name" value="trans_reg_C"/>
    <property type="match status" value="1"/>
</dbReference>
<organism evidence="4 5">
    <name type="scientific">Goodfellowiella coeruleoviolacea</name>
    <dbReference type="NCBI Taxonomy" id="334858"/>
    <lineage>
        <taxon>Bacteria</taxon>
        <taxon>Bacillati</taxon>
        <taxon>Actinomycetota</taxon>
        <taxon>Actinomycetes</taxon>
        <taxon>Pseudonocardiales</taxon>
        <taxon>Pseudonocardiaceae</taxon>
        <taxon>Goodfellowiella</taxon>
    </lineage>
</organism>
<dbReference type="InterPro" id="IPR003754">
    <property type="entry name" value="4pyrrol_synth_uPrphyn_synth"/>
</dbReference>
<dbReference type="EMBL" id="JAMTCK010000015">
    <property type="protein sequence ID" value="MCP2168819.1"/>
    <property type="molecule type" value="Genomic_DNA"/>
</dbReference>
<dbReference type="AlphaFoldDB" id="A0AAE3GKD0"/>
<accession>A0AAE3GKD0</accession>
<dbReference type="SUPFAM" id="SSF46894">
    <property type="entry name" value="C-terminal effector domain of the bipartite response regulators"/>
    <property type="match status" value="1"/>
</dbReference>
<feature type="domain" description="OmpR/PhoB-type" evidence="3">
    <location>
        <begin position="285"/>
        <end position="377"/>
    </location>
</feature>
<name>A0AAE3GKD0_9PSEU</name>
<dbReference type="GO" id="GO:0004852">
    <property type="term" value="F:uroporphyrinogen-III synthase activity"/>
    <property type="evidence" value="ECO:0007669"/>
    <property type="project" value="InterPro"/>
</dbReference>
<evidence type="ECO:0000256" key="2">
    <source>
        <dbReference type="PROSITE-ProRule" id="PRU01091"/>
    </source>
</evidence>
<dbReference type="InterPro" id="IPR036108">
    <property type="entry name" value="4pyrrol_syn_uPrphyn_synt_sf"/>
</dbReference>
<dbReference type="PANTHER" id="PTHR40082">
    <property type="entry name" value="BLR5956 PROTEIN"/>
    <property type="match status" value="1"/>
</dbReference>
<dbReference type="Gene3D" id="3.40.50.10090">
    <property type="match status" value="2"/>
</dbReference>
<sequence length="383" mass="39981">MTGTPVDERTGTVPEIPPLAGFTVGLTAARRADELGTLLARKGAAVLHGPAIRIVPLSDDAELLAATQRLAEEPVDYVVATTGIGFRGWIEAAEGWGLAGPLLDRLRGAAVLSRGPKATGAVRAAGLVESWSPPSEANAELLDRLLAEGVRGRRVALQLHGEPLPEFVRALRAAGADVVEVPVYRWTGPEDPGPLHRLLDAVLAGQVDALAFTSAPAALTVLRTARDTGRWPALARALRERVLVAAVGSIAAGPLVAEGVPVVLPDRARIGALARQIAVTLPQRATRLRIGGRHIEVRGQAVLVDGEPRAVAPAPMAILHALVAAGGRVVSRRDLLAALPSGGEEHAVETAVGRLRTALGEPRLVHTVVKRGYRLAVDPRGTA</sequence>
<dbReference type="Pfam" id="PF00486">
    <property type="entry name" value="Trans_reg_C"/>
    <property type="match status" value="1"/>
</dbReference>
<dbReference type="Proteomes" id="UP001206128">
    <property type="component" value="Unassembled WGS sequence"/>
</dbReference>
<protein>
    <submittedName>
        <fullName evidence="4">Uroporphyrinogen-III synthase</fullName>
    </submittedName>
</protein>
<dbReference type="PANTHER" id="PTHR40082:SF1">
    <property type="entry name" value="BLR5956 PROTEIN"/>
    <property type="match status" value="1"/>
</dbReference>
<evidence type="ECO:0000313" key="5">
    <source>
        <dbReference type="Proteomes" id="UP001206128"/>
    </source>
</evidence>
<evidence type="ECO:0000313" key="4">
    <source>
        <dbReference type="EMBL" id="MCP2168819.1"/>
    </source>
</evidence>